<dbReference type="PANTHER" id="PTHR33939:SF1">
    <property type="entry name" value="DUF4371 DOMAIN-CONTAINING PROTEIN"/>
    <property type="match status" value="1"/>
</dbReference>
<dbReference type="OrthoDB" id="78715at2759"/>
<organism evidence="1 2">
    <name type="scientific">Phytophthora fragariaefolia</name>
    <dbReference type="NCBI Taxonomy" id="1490495"/>
    <lineage>
        <taxon>Eukaryota</taxon>
        <taxon>Sar</taxon>
        <taxon>Stramenopiles</taxon>
        <taxon>Oomycota</taxon>
        <taxon>Peronosporomycetes</taxon>
        <taxon>Peronosporales</taxon>
        <taxon>Peronosporaceae</taxon>
        <taxon>Phytophthora</taxon>
    </lineage>
</organism>
<evidence type="ECO:0000313" key="2">
    <source>
        <dbReference type="Proteomes" id="UP001165121"/>
    </source>
</evidence>
<reference evidence="1" key="1">
    <citation type="submission" date="2023-04" db="EMBL/GenBank/DDBJ databases">
        <title>Phytophthora fragariaefolia NBRC 109709.</title>
        <authorList>
            <person name="Ichikawa N."/>
            <person name="Sato H."/>
            <person name="Tonouchi N."/>
        </authorList>
    </citation>
    <scope>NUCLEOTIDE SEQUENCE</scope>
    <source>
        <strain evidence="1">NBRC 109709</strain>
    </source>
</reference>
<name>A0A9W6XW25_9STRA</name>
<keyword evidence="2" id="KW-1185">Reference proteome</keyword>
<dbReference type="Proteomes" id="UP001165121">
    <property type="component" value="Unassembled WGS sequence"/>
</dbReference>
<evidence type="ECO:0000313" key="1">
    <source>
        <dbReference type="EMBL" id="GMF48329.1"/>
    </source>
</evidence>
<accession>A0A9W6XW25</accession>
<dbReference type="AlphaFoldDB" id="A0A9W6XW25"/>
<comment type="caution">
    <text evidence="1">The sequence shown here is derived from an EMBL/GenBank/DDBJ whole genome shotgun (WGS) entry which is preliminary data.</text>
</comment>
<protein>
    <submittedName>
        <fullName evidence="1">Unnamed protein product</fullName>
    </submittedName>
</protein>
<dbReference type="EMBL" id="BSXT01002315">
    <property type="protein sequence ID" value="GMF48329.1"/>
    <property type="molecule type" value="Genomic_DNA"/>
</dbReference>
<proteinExistence type="predicted"/>
<sequence length="107" mass="12050">MISAMKEYALDIPDNTTKAIIWKILSKHIETNVIPVIVEKVRAKEHDVFTPPYLSDLQPIQLVWANVEVGRQYSTETKFAGIKPRLQRAFENVTSAPGQGRIDTANS</sequence>
<gene>
    <name evidence="1" type="ORF">Pfra01_001863000</name>
</gene>
<dbReference type="PANTHER" id="PTHR33939">
    <property type="entry name" value="PROTEIN CBG22215"/>
    <property type="match status" value="1"/>
</dbReference>